<evidence type="ECO:0000256" key="2">
    <source>
        <dbReference type="ARBA" id="ARBA00022525"/>
    </source>
</evidence>
<dbReference type="PROSITE" id="PS50847">
    <property type="entry name" value="GRAM_POS_ANCHORING"/>
    <property type="match status" value="1"/>
</dbReference>
<feature type="transmembrane region" description="Helical" evidence="5">
    <location>
        <begin position="467"/>
        <end position="487"/>
    </location>
</feature>
<feature type="signal peptide" evidence="6">
    <location>
        <begin position="1"/>
        <end position="36"/>
    </location>
</feature>
<dbReference type="AlphaFoldDB" id="A0A810MVJ5"/>
<keyword evidence="9" id="KW-1185">Reference proteome</keyword>
<keyword evidence="2" id="KW-0964">Secreted</keyword>
<evidence type="ECO:0000313" key="8">
    <source>
        <dbReference type="EMBL" id="BCJ65042.1"/>
    </source>
</evidence>
<keyword evidence="4" id="KW-0572">Peptidoglycan-anchor</keyword>
<dbReference type="KEGG" id="pry:Prubr_20630"/>
<keyword evidence="1" id="KW-0134">Cell wall</keyword>
<evidence type="ECO:0000256" key="3">
    <source>
        <dbReference type="ARBA" id="ARBA00022729"/>
    </source>
</evidence>
<feature type="domain" description="Gram-positive cocci surface proteins LPxTG" evidence="7">
    <location>
        <begin position="460"/>
        <end position="494"/>
    </location>
</feature>
<dbReference type="RefSeq" id="WP_212824221.1">
    <property type="nucleotide sequence ID" value="NZ_AP023359.1"/>
</dbReference>
<proteinExistence type="predicted"/>
<keyword evidence="5" id="KW-0472">Membrane</keyword>
<keyword evidence="5" id="KW-1133">Transmembrane helix</keyword>
<evidence type="ECO:0000256" key="1">
    <source>
        <dbReference type="ARBA" id="ARBA00022512"/>
    </source>
</evidence>
<keyword evidence="3 6" id="KW-0732">Signal</keyword>
<gene>
    <name evidence="8" type="ORF">Prubr_20630</name>
</gene>
<name>A0A810MVJ5_9ACTN</name>
<evidence type="ECO:0000259" key="7">
    <source>
        <dbReference type="PROSITE" id="PS50847"/>
    </source>
</evidence>
<evidence type="ECO:0000256" key="4">
    <source>
        <dbReference type="ARBA" id="ARBA00023088"/>
    </source>
</evidence>
<evidence type="ECO:0000256" key="5">
    <source>
        <dbReference type="SAM" id="Phobius"/>
    </source>
</evidence>
<dbReference type="InterPro" id="IPR019931">
    <property type="entry name" value="LPXTG_anchor"/>
</dbReference>
<sequence>MTDAQSARTTLPKRSRRLAGLTVAGLAGALVSPALAITPATAAPTCATPAAYGALASAELVKLGLLDLRPLGLPLGPVADVRLASANSGLNAQAEVNSGAAARLLEADLLGINLPLGPLTRPLHQQAPPTNAEPATRALARADLGVLSLGVGELKAHAQWDEAMACGKKVGQTTLSSASIASAKVLPGPFGRALVSVPNNLSSTSTTGLAEEGGAVRSVGAASIGVSEVRLFAGSSSEIVVKVIKPPTLRVTTAGTRDSATVQYDAPILEVSAAGIASARIQSPGEYVDLALPARTLGLPGARAAAESGDVPLVGTNPLDGLLKDLDPDQQARTGAAAGPLAVPGVPVLPGLPELPPAGEIIGGIPERLPVLGGDLALVRLSIGKLEQQITDQAVHANAASLRLQVLSGPPSRDANGNTERRSVVDVGVGLLQAAAVAPVPAASPSPSTPPPAAGGGGGLPVTGVNVGVLAGAGALLLAGGGGLLIAGRRRRTT</sequence>
<accession>A0A810MVJ5</accession>
<evidence type="ECO:0000313" key="9">
    <source>
        <dbReference type="Proteomes" id="UP000680866"/>
    </source>
</evidence>
<protein>
    <recommendedName>
        <fullName evidence="7">Gram-positive cocci surface proteins LPxTG domain-containing protein</fullName>
    </recommendedName>
</protein>
<keyword evidence="5" id="KW-0812">Transmembrane</keyword>
<organism evidence="8 9">
    <name type="scientific">Polymorphospora rubra</name>
    <dbReference type="NCBI Taxonomy" id="338584"/>
    <lineage>
        <taxon>Bacteria</taxon>
        <taxon>Bacillati</taxon>
        <taxon>Actinomycetota</taxon>
        <taxon>Actinomycetes</taxon>
        <taxon>Micromonosporales</taxon>
        <taxon>Micromonosporaceae</taxon>
        <taxon>Polymorphospora</taxon>
    </lineage>
</organism>
<reference evidence="8" key="1">
    <citation type="submission" date="2020-08" db="EMBL/GenBank/DDBJ databases">
        <title>Whole genome shotgun sequence of Polymorphospora rubra NBRC 101157.</title>
        <authorList>
            <person name="Komaki H."/>
            <person name="Tamura T."/>
        </authorList>
    </citation>
    <scope>NUCLEOTIDE SEQUENCE</scope>
    <source>
        <strain evidence="8">NBRC 101157</strain>
    </source>
</reference>
<dbReference type="EMBL" id="AP023359">
    <property type="protein sequence ID" value="BCJ65042.1"/>
    <property type="molecule type" value="Genomic_DNA"/>
</dbReference>
<feature type="chain" id="PRO_5032292875" description="Gram-positive cocci surface proteins LPxTG domain-containing protein" evidence="6">
    <location>
        <begin position="37"/>
        <end position="494"/>
    </location>
</feature>
<evidence type="ECO:0000256" key="6">
    <source>
        <dbReference type="SAM" id="SignalP"/>
    </source>
</evidence>
<dbReference type="Proteomes" id="UP000680866">
    <property type="component" value="Chromosome"/>
</dbReference>